<keyword evidence="5 9" id="KW-0812">Transmembrane</keyword>
<gene>
    <name evidence="10" type="ORF">L2299_01765</name>
</gene>
<feature type="transmembrane region" description="Helical" evidence="9">
    <location>
        <begin position="117"/>
        <end position="136"/>
    </location>
</feature>
<evidence type="ECO:0000256" key="3">
    <source>
        <dbReference type="ARBA" id="ARBA00022676"/>
    </source>
</evidence>
<feature type="region of interest" description="Disordered" evidence="8">
    <location>
        <begin position="1"/>
        <end position="21"/>
    </location>
</feature>
<reference evidence="10" key="1">
    <citation type="journal article" date="2022" name="Data Brief">
        <title>Draft genome sequence data of Gordonia hongkongensis strain EUFUS-Z928 isolated from the octocoral Eunicea fusca.</title>
        <authorList>
            <person name="Sanchez-Suarez J."/>
            <person name="Diaz L."/>
            <person name="Melo-Bolivar J."/>
            <person name="Villamil L."/>
        </authorList>
    </citation>
    <scope>NUCLEOTIDE SEQUENCE</scope>
    <source>
        <strain evidence="10">EUFUS-Z928</strain>
    </source>
</reference>
<keyword evidence="11" id="KW-1185">Reference proteome</keyword>
<feature type="transmembrane region" description="Helical" evidence="9">
    <location>
        <begin position="257"/>
        <end position="278"/>
    </location>
</feature>
<feature type="transmembrane region" description="Helical" evidence="9">
    <location>
        <begin position="219"/>
        <end position="236"/>
    </location>
</feature>
<dbReference type="PANTHER" id="PTHR33908">
    <property type="entry name" value="MANNOSYLTRANSFERASE YKCB-RELATED"/>
    <property type="match status" value="1"/>
</dbReference>
<evidence type="ECO:0000256" key="1">
    <source>
        <dbReference type="ARBA" id="ARBA00004651"/>
    </source>
</evidence>
<evidence type="ECO:0000256" key="2">
    <source>
        <dbReference type="ARBA" id="ARBA00022475"/>
    </source>
</evidence>
<dbReference type="PANTHER" id="PTHR33908:SF11">
    <property type="entry name" value="MEMBRANE PROTEIN"/>
    <property type="match status" value="1"/>
</dbReference>
<feature type="transmembrane region" description="Helical" evidence="9">
    <location>
        <begin position="373"/>
        <end position="396"/>
    </location>
</feature>
<evidence type="ECO:0000256" key="9">
    <source>
        <dbReference type="SAM" id="Phobius"/>
    </source>
</evidence>
<evidence type="ECO:0000256" key="8">
    <source>
        <dbReference type="SAM" id="MobiDB-lite"/>
    </source>
</evidence>
<protein>
    <submittedName>
        <fullName evidence="10">Glycosyltransferase family 39 protein</fullName>
    </submittedName>
</protein>
<keyword evidence="2" id="KW-1003">Cell membrane</keyword>
<feature type="transmembrane region" description="Helical" evidence="9">
    <location>
        <begin position="34"/>
        <end position="54"/>
    </location>
</feature>
<keyword evidence="3" id="KW-0328">Glycosyltransferase</keyword>
<proteinExistence type="predicted"/>
<feature type="transmembrane region" description="Helical" evidence="9">
    <location>
        <begin position="316"/>
        <end position="339"/>
    </location>
</feature>
<feature type="transmembrane region" description="Helical" evidence="9">
    <location>
        <begin position="148"/>
        <end position="168"/>
    </location>
</feature>
<dbReference type="InterPro" id="IPR050297">
    <property type="entry name" value="LipidA_mod_glycosyltrf_83"/>
</dbReference>
<name>A0ABT6BRT1_9ACTN</name>
<evidence type="ECO:0000313" key="11">
    <source>
        <dbReference type="Proteomes" id="UP001152308"/>
    </source>
</evidence>
<dbReference type="Proteomes" id="UP001152308">
    <property type="component" value="Unassembled WGS sequence"/>
</dbReference>
<comment type="caution">
    <text evidence="10">The sequence shown here is derived from an EMBL/GenBank/DDBJ whole genome shotgun (WGS) entry which is preliminary data.</text>
</comment>
<evidence type="ECO:0000256" key="5">
    <source>
        <dbReference type="ARBA" id="ARBA00022692"/>
    </source>
</evidence>
<keyword evidence="6 9" id="KW-1133">Transmembrane helix</keyword>
<dbReference type="EMBL" id="JAKJLQ010000001">
    <property type="protein sequence ID" value="MDF6099774.1"/>
    <property type="molecule type" value="Genomic_DNA"/>
</dbReference>
<evidence type="ECO:0000256" key="7">
    <source>
        <dbReference type="ARBA" id="ARBA00023136"/>
    </source>
</evidence>
<feature type="transmembrane region" description="Helical" evidence="9">
    <location>
        <begin position="346"/>
        <end position="367"/>
    </location>
</feature>
<sequence length="605" mass="65327">MTVAVHDDASAPAAGVQPPVTEGRRRLTATQWRGISLFAGLVAGYLAVGAYLYLAVGYINPDASSRVGNAGFTIWSRDPHLGAIGFVWNPLPSLIEIPLVELSSHWPLNQWPELRRVGFAGAVMSAVFMAGAGWQVRRIALDYGAGRLLRWIAVAAFALNPMIILYAGMGMSEAPFLFFLLWTCRRILLWVNRSRVFDLVIAGVALGLAYLTRYEALPAAAGVAVGVFVVSTRRHRPEGVSGRAGWRAGAPFGVHDATIVAMPTAFAFVVWAGLGWLLDGNAFSQFSSQYGNSAQVEAAGIVSAEDVGAGPLAEVIVANLLGMQPLLFAVLPVVAWIAVRLRRVDAAVPAVVFGSVLLFQMSAVILGSTFGWFRFYLASTPLIVVAVLVACGPGSLRTRRSLSSDRSLRRSDTRRSLSSDRSLRRSCVERTTLTTLMALVLATSLPVTASSMLNPALGKEEYGLRSAFSPDRHPPSEFWFYWFGEVSGNVAAWLDSQNLPEGSVLVDTFGVSRVWLESERPEQFVVRSDFDFFAKLNAPAEQGVQYILTQRPTGLGSLDAINVRYPTLWDDGAGIATVAMTVTTPTGKPQFRIYRINGSTPAPAG</sequence>
<dbReference type="RefSeq" id="WP_277242550.1">
    <property type="nucleotide sequence ID" value="NZ_JAKJLQ010000001.1"/>
</dbReference>
<organism evidence="10 11">
    <name type="scientific">Gordonia hongkongensis</name>
    <dbReference type="NCBI Taxonomy" id="1701090"/>
    <lineage>
        <taxon>Bacteria</taxon>
        <taxon>Bacillati</taxon>
        <taxon>Actinomycetota</taxon>
        <taxon>Actinomycetes</taxon>
        <taxon>Mycobacteriales</taxon>
        <taxon>Gordoniaceae</taxon>
        <taxon>Gordonia</taxon>
    </lineage>
</organism>
<accession>A0ABT6BRT1</accession>
<evidence type="ECO:0000256" key="6">
    <source>
        <dbReference type="ARBA" id="ARBA00022989"/>
    </source>
</evidence>
<comment type="subcellular location">
    <subcellularLocation>
        <location evidence="1">Cell membrane</location>
        <topology evidence="1">Multi-pass membrane protein</topology>
    </subcellularLocation>
</comment>
<reference evidence="10" key="2">
    <citation type="submission" date="2022-01" db="EMBL/GenBank/DDBJ databases">
        <authorList>
            <person name="Sanchez-Suarez J."/>
            <person name="Villamil L."/>
            <person name="Diaz L.E."/>
        </authorList>
    </citation>
    <scope>NUCLEOTIDE SEQUENCE</scope>
    <source>
        <strain evidence="10">EUFUS-Z928</strain>
    </source>
</reference>
<keyword evidence="4" id="KW-0808">Transferase</keyword>
<evidence type="ECO:0000256" key="4">
    <source>
        <dbReference type="ARBA" id="ARBA00022679"/>
    </source>
</evidence>
<keyword evidence="7 9" id="KW-0472">Membrane</keyword>
<evidence type="ECO:0000313" key="10">
    <source>
        <dbReference type="EMBL" id="MDF6099774.1"/>
    </source>
</evidence>